<reference evidence="1" key="1">
    <citation type="submission" date="2014-12" db="EMBL/GenBank/DDBJ databases">
        <title>Insight into the proteome of Arion vulgaris.</title>
        <authorList>
            <person name="Aradska J."/>
            <person name="Bulat T."/>
            <person name="Smidak R."/>
            <person name="Sarate P."/>
            <person name="Gangsoo J."/>
            <person name="Sialana F."/>
            <person name="Bilban M."/>
            <person name="Lubec G."/>
        </authorList>
    </citation>
    <scope>NUCLEOTIDE SEQUENCE</scope>
    <source>
        <tissue evidence="1">Skin</tissue>
    </source>
</reference>
<name>A0A0B6YW82_9EUPU</name>
<dbReference type="AlphaFoldDB" id="A0A0B6YW82"/>
<protein>
    <submittedName>
        <fullName evidence="1">Uncharacterized protein</fullName>
    </submittedName>
</protein>
<feature type="non-terminal residue" evidence="1">
    <location>
        <position position="1"/>
    </location>
</feature>
<accession>A0A0B6YW82</accession>
<proteinExistence type="predicted"/>
<organism evidence="1">
    <name type="scientific">Arion vulgaris</name>
    <dbReference type="NCBI Taxonomy" id="1028688"/>
    <lineage>
        <taxon>Eukaryota</taxon>
        <taxon>Metazoa</taxon>
        <taxon>Spiralia</taxon>
        <taxon>Lophotrochozoa</taxon>
        <taxon>Mollusca</taxon>
        <taxon>Gastropoda</taxon>
        <taxon>Heterobranchia</taxon>
        <taxon>Euthyneura</taxon>
        <taxon>Panpulmonata</taxon>
        <taxon>Eupulmonata</taxon>
        <taxon>Stylommatophora</taxon>
        <taxon>Helicina</taxon>
        <taxon>Arionoidea</taxon>
        <taxon>Arionidae</taxon>
        <taxon>Arion</taxon>
    </lineage>
</organism>
<sequence>VGSNCIISDTFSTYRKTFPCLVNKSSAYVGTSSSYRDKCQQDISDAFMNNSPARRMDTCPAYEDISPANRCTSPA</sequence>
<feature type="non-terminal residue" evidence="1">
    <location>
        <position position="75"/>
    </location>
</feature>
<dbReference type="EMBL" id="HACG01013578">
    <property type="protein sequence ID" value="CEK60443.1"/>
    <property type="molecule type" value="Transcribed_RNA"/>
</dbReference>
<evidence type="ECO:0000313" key="1">
    <source>
        <dbReference type="EMBL" id="CEK60443.1"/>
    </source>
</evidence>
<gene>
    <name evidence="1" type="primary">ORF39391</name>
</gene>